<keyword evidence="12 19" id="KW-1133">Transmembrane helix</keyword>
<evidence type="ECO:0000256" key="15">
    <source>
        <dbReference type="ARBA" id="ARBA00032605"/>
    </source>
</evidence>
<accession>A0A3D9SF34</accession>
<dbReference type="Pfam" id="PF02654">
    <property type="entry name" value="CobS"/>
    <property type="match status" value="1"/>
</dbReference>
<feature type="transmembrane region" description="Helical" evidence="19">
    <location>
        <begin position="67"/>
        <end position="94"/>
    </location>
</feature>
<dbReference type="GO" id="GO:0008818">
    <property type="term" value="F:cobalamin 5'-phosphate synthase activity"/>
    <property type="evidence" value="ECO:0007669"/>
    <property type="project" value="UniProtKB-UniRule"/>
</dbReference>
<dbReference type="GO" id="GO:0009236">
    <property type="term" value="P:cobalamin biosynthetic process"/>
    <property type="evidence" value="ECO:0007669"/>
    <property type="project" value="UniProtKB-UniRule"/>
</dbReference>
<evidence type="ECO:0000256" key="18">
    <source>
        <dbReference type="ARBA" id="ARBA00049504"/>
    </source>
</evidence>
<evidence type="ECO:0000256" key="5">
    <source>
        <dbReference type="ARBA" id="ARBA00013200"/>
    </source>
</evidence>
<comment type="catalytic activity">
    <reaction evidence="17 19">
        <text>alpha-ribazole + adenosylcob(III)inamide-GDP = adenosylcob(III)alamin + GMP + H(+)</text>
        <dbReference type="Rhea" id="RHEA:16049"/>
        <dbReference type="ChEBI" id="CHEBI:10329"/>
        <dbReference type="ChEBI" id="CHEBI:15378"/>
        <dbReference type="ChEBI" id="CHEBI:18408"/>
        <dbReference type="ChEBI" id="CHEBI:58115"/>
        <dbReference type="ChEBI" id="CHEBI:60487"/>
        <dbReference type="EC" id="2.7.8.26"/>
    </reaction>
</comment>
<comment type="pathway">
    <text evidence="3 19">Cofactor biosynthesis; adenosylcobalamin biosynthesis; adenosylcobalamin from cob(II)yrinate a,c-diamide: step 7/7.</text>
</comment>
<feature type="transmembrane region" description="Helical" evidence="19">
    <location>
        <begin position="214"/>
        <end position="238"/>
    </location>
</feature>
<evidence type="ECO:0000256" key="8">
    <source>
        <dbReference type="ARBA" id="ARBA00022573"/>
    </source>
</evidence>
<keyword evidence="8 19" id="KW-0169">Cobalamin biosynthesis</keyword>
<protein>
    <recommendedName>
        <fullName evidence="6 19">Adenosylcobinamide-GDP ribazoletransferase</fullName>
        <ecNumber evidence="5 19">2.7.8.26</ecNumber>
    </recommendedName>
    <alternativeName>
        <fullName evidence="16 19">Cobalamin synthase</fullName>
    </alternativeName>
    <alternativeName>
        <fullName evidence="15 19">Cobalamin-5'-phosphate synthase</fullName>
    </alternativeName>
</protein>
<evidence type="ECO:0000256" key="11">
    <source>
        <dbReference type="ARBA" id="ARBA00022842"/>
    </source>
</evidence>
<organism evidence="20 21">
    <name type="scientific">Paenibacillus taihuensis</name>
    <dbReference type="NCBI Taxonomy" id="1156355"/>
    <lineage>
        <taxon>Bacteria</taxon>
        <taxon>Bacillati</taxon>
        <taxon>Bacillota</taxon>
        <taxon>Bacilli</taxon>
        <taxon>Bacillales</taxon>
        <taxon>Paenibacillaceae</taxon>
        <taxon>Paenibacillus</taxon>
    </lineage>
</organism>
<dbReference type="EMBL" id="QTTN01000001">
    <property type="protein sequence ID" value="REE94516.1"/>
    <property type="molecule type" value="Genomic_DNA"/>
</dbReference>
<evidence type="ECO:0000256" key="4">
    <source>
        <dbReference type="ARBA" id="ARBA00010561"/>
    </source>
</evidence>
<dbReference type="PANTHER" id="PTHR34148">
    <property type="entry name" value="ADENOSYLCOBINAMIDE-GDP RIBAZOLETRANSFERASE"/>
    <property type="match status" value="1"/>
</dbReference>
<evidence type="ECO:0000256" key="3">
    <source>
        <dbReference type="ARBA" id="ARBA00004663"/>
    </source>
</evidence>
<dbReference type="InterPro" id="IPR003805">
    <property type="entry name" value="CobS"/>
</dbReference>
<feature type="transmembrane region" description="Helical" evidence="19">
    <location>
        <begin position="190"/>
        <end position="208"/>
    </location>
</feature>
<evidence type="ECO:0000256" key="2">
    <source>
        <dbReference type="ARBA" id="ARBA00004651"/>
    </source>
</evidence>
<keyword evidence="7 19" id="KW-1003">Cell membrane</keyword>
<dbReference type="GO" id="GO:0051073">
    <property type="term" value="F:adenosylcobinamide-GDP ribazoletransferase activity"/>
    <property type="evidence" value="ECO:0007669"/>
    <property type="project" value="UniProtKB-UniRule"/>
</dbReference>
<keyword evidence="11 19" id="KW-0460">Magnesium</keyword>
<comment type="catalytic activity">
    <reaction evidence="18 19">
        <text>alpha-ribazole 5'-phosphate + adenosylcob(III)inamide-GDP = adenosylcob(III)alamin 5'-phosphate + GMP + H(+)</text>
        <dbReference type="Rhea" id="RHEA:23560"/>
        <dbReference type="ChEBI" id="CHEBI:15378"/>
        <dbReference type="ChEBI" id="CHEBI:57918"/>
        <dbReference type="ChEBI" id="CHEBI:58115"/>
        <dbReference type="ChEBI" id="CHEBI:60487"/>
        <dbReference type="ChEBI" id="CHEBI:60493"/>
        <dbReference type="EC" id="2.7.8.26"/>
    </reaction>
</comment>
<evidence type="ECO:0000256" key="1">
    <source>
        <dbReference type="ARBA" id="ARBA00001946"/>
    </source>
</evidence>
<dbReference type="NCBIfam" id="TIGR00317">
    <property type="entry name" value="cobS"/>
    <property type="match status" value="1"/>
</dbReference>
<evidence type="ECO:0000256" key="14">
    <source>
        <dbReference type="ARBA" id="ARBA00025228"/>
    </source>
</evidence>
<dbReference type="Proteomes" id="UP000256304">
    <property type="component" value="Unassembled WGS sequence"/>
</dbReference>
<comment type="caution">
    <text evidence="20">The sequence shown here is derived from an EMBL/GenBank/DDBJ whole genome shotgun (WGS) entry which is preliminary data.</text>
</comment>
<evidence type="ECO:0000256" key="7">
    <source>
        <dbReference type="ARBA" id="ARBA00022475"/>
    </source>
</evidence>
<feature type="transmembrane region" description="Helical" evidence="19">
    <location>
        <begin position="150"/>
        <end position="169"/>
    </location>
</feature>
<feature type="transmembrane region" description="Helical" evidence="19">
    <location>
        <begin position="115"/>
        <end position="138"/>
    </location>
</feature>
<evidence type="ECO:0000313" key="21">
    <source>
        <dbReference type="Proteomes" id="UP000256304"/>
    </source>
</evidence>
<evidence type="ECO:0000256" key="9">
    <source>
        <dbReference type="ARBA" id="ARBA00022679"/>
    </source>
</evidence>
<evidence type="ECO:0000256" key="13">
    <source>
        <dbReference type="ARBA" id="ARBA00023136"/>
    </source>
</evidence>
<sequence>MVKQVIREQLIAAGTAFQLLTRIPIPAQLPFTPQVLARSVVYYPLAGLVIGSIVTALAWALDGIVPSMPAAVIVLIALTALSGGLHVDGFMDTADGVLSNRPRERMLEIMKDSRVGAMSVLAAVLLFLFKFSALGTLLDDGLDWSEVAPLLALSFGWSRMWIVAAMVLWPFARPNEGMASLFREVRAPHAVTALAVQLVLVCGVAVIFGDAADGKFLCALAAQAVITAILGSVVCGWLSRKLGGLTGDTYGAVSELIEACLIFAVMMMVVGH</sequence>
<dbReference type="PANTHER" id="PTHR34148:SF1">
    <property type="entry name" value="ADENOSYLCOBINAMIDE-GDP RIBAZOLETRANSFERASE"/>
    <property type="match status" value="1"/>
</dbReference>
<evidence type="ECO:0000256" key="12">
    <source>
        <dbReference type="ARBA" id="ARBA00022989"/>
    </source>
</evidence>
<evidence type="ECO:0000256" key="19">
    <source>
        <dbReference type="HAMAP-Rule" id="MF_00719"/>
    </source>
</evidence>
<dbReference type="HAMAP" id="MF_00719">
    <property type="entry name" value="CobS"/>
    <property type="match status" value="1"/>
</dbReference>
<dbReference type="RefSeq" id="WP_245995795.1">
    <property type="nucleotide sequence ID" value="NZ_QTTN01000001.1"/>
</dbReference>
<evidence type="ECO:0000313" key="20">
    <source>
        <dbReference type="EMBL" id="REE94516.1"/>
    </source>
</evidence>
<feature type="transmembrane region" description="Helical" evidence="19">
    <location>
        <begin position="250"/>
        <end position="270"/>
    </location>
</feature>
<reference evidence="20 21" key="1">
    <citation type="submission" date="2018-08" db="EMBL/GenBank/DDBJ databases">
        <title>Genomic Encyclopedia of Type Strains, Phase III (KMG-III): the genomes of soil and plant-associated and newly described type strains.</title>
        <authorList>
            <person name="Whitman W."/>
        </authorList>
    </citation>
    <scope>NUCLEOTIDE SEQUENCE [LARGE SCALE GENOMIC DNA]</scope>
    <source>
        <strain evidence="20 21">CGMCC 1.10966</strain>
    </source>
</reference>
<comment type="cofactor">
    <cofactor evidence="1 19">
        <name>Mg(2+)</name>
        <dbReference type="ChEBI" id="CHEBI:18420"/>
    </cofactor>
</comment>
<dbReference type="AlphaFoldDB" id="A0A3D9SF34"/>
<feature type="transmembrane region" description="Helical" evidence="19">
    <location>
        <begin position="40"/>
        <end position="61"/>
    </location>
</feature>
<name>A0A3D9SF34_9BACL</name>
<keyword evidence="21" id="KW-1185">Reference proteome</keyword>
<evidence type="ECO:0000256" key="6">
    <source>
        <dbReference type="ARBA" id="ARBA00015850"/>
    </source>
</evidence>
<keyword evidence="13 19" id="KW-0472">Membrane</keyword>
<dbReference type="UniPathway" id="UPA00148">
    <property type="reaction ID" value="UER00238"/>
</dbReference>
<dbReference type="GO" id="GO:0005886">
    <property type="term" value="C:plasma membrane"/>
    <property type="evidence" value="ECO:0007669"/>
    <property type="project" value="UniProtKB-SubCell"/>
</dbReference>
<dbReference type="EC" id="2.7.8.26" evidence="5 19"/>
<proteinExistence type="inferred from homology"/>
<keyword evidence="10 19" id="KW-0812">Transmembrane</keyword>
<gene>
    <name evidence="19" type="primary">cobS</name>
    <name evidence="20" type="ORF">A8990_101311</name>
</gene>
<comment type="subcellular location">
    <subcellularLocation>
        <location evidence="2 19">Cell membrane</location>
        <topology evidence="2 19">Multi-pass membrane protein</topology>
    </subcellularLocation>
</comment>
<evidence type="ECO:0000256" key="10">
    <source>
        <dbReference type="ARBA" id="ARBA00022692"/>
    </source>
</evidence>
<keyword evidence="9 19" id="KW-0808">Transferase</keyword>
<evidence type="ECO:0000256" key="16">
    <source>
        <dbReference type="ARBA" id="ARBA00032853"/>
    </source>
</evidence>
<evidence type="ECO:0000256" key="17">
    <source>
        <dbReference type="ARBA" id="ARBA00048623"/>
    </source>
</evidence>
<comment type="similarity">
    <text evidence="4 19">Belongs to the CobS family.</text>
</comment>
<comment type="function">
    <text evidence="14 19">Joins adenosylcobinamide-GDP and alpha-ribazole to generate adenosylcobalamin (Ado-cobalamin). Also synthesizes adenosylcobalamin 5'-phosphate from adenosylcobinamide-GDP and alpha-ribazole 5'-phosphate.</text>
</comment>